<accession>A0A841R812</accession>
<dbReference type="InterPro" id="IPR041633">
    <property type="entry name" value="Polbeta"/>
</dbReference>
<dbReference type="RefSeq" id="WP_184744805.1">
    <property type="nucleotide sequence ID" value="NZ_JACHGJ010000002.1"/>
</dbReference>
<protein>
    <submittedName>
        <fullName evidence="2">Putative nucleotidyltransferase</fullName>
    </submittedName>
</protein>
<evidence type="ECO:0000259" key="1">
    <source>
        <dbReference type="Pfam" id="PF18765"/>
    </source>
</evidence>
<evidence type="ECO:0000313" key="2">
    <source>
        <dbReference type="EMBL" id="MBB6479511.1"/>
    </source>
</evidence>
<dbReference type="InterPro" id="IPR043519">
    <property type="entry name" value="NT_sf"/>
</dbReference>
<dbReference type="Pfam" id="PF18765">
    <property type="entry name" value="Polbeta"/>
    <property type="match status" value="1"/>
</dbReference>
<dbReference type="EMBL" id="JACHGJ010000002">
    <property type="protein sequence ID" value="MBB6479511.1"/>
    <property type="molecule type" value="Genomic_DNA"/>
</dbReference>
<dbReference type="NCBIfam" id="NF047752">
    <property type="entry name" value="MntA_antitoxin"/>
    <property type="match status" value="1"/>
</dbReference>
<proteinExistence type="predicted"/>
<dbReference type="SUPFAM" id="SSF81301">
    <property type="entry name" value="Nucleotidyltransferase"/>
    <property type="match status" value="1"/>
</dbReference>
<organism evidence="2 3">
    <name type="scientific">Spirochaeta isovalerica</name>
    <dbReference type="NCBI Taxonomy" id="150"/>
    <lineage>
        <taxon>Bacteria</taxon>
        <taxon>Pseudomonadati</taxon>
        <taxon>Spirochaetota</taxon>
        <taxon>Spirochaetia</taxon>
        <taxon>Spirochaetales</taxon>
        <taxon>Spirochaetaceae</taxon>
        <taxon>Spirochaeta</taxon>
    </lineage>
</organism>
<dbReference type="GO" id="GO:0016740">
    <property type="term" value="F:transferase activity"/>
    <property type="evidence" value="ECO:0007669"/>
    <property type="project" value="UniProtKB-KW"/>
</dbReference>
<dbReference type="InterPro" id="IPR052930">
    <property type="entry name" value="TA_antitoxin_MntA"/>
</dbReference>
<dbReference type="AlphaFoldDB" id="A0A841R812"/>
<evidence type="ECO:0000313" key="3">
    <source>
        <dbReference type="Proteomes" id="UP000587760"/>
    </source>
</evidence>
<gene>
    <name evidence="2" type="ORF">HNR50_001169</name>
</gene>
<dbReference type="Proteomes" id="UP000587760">
    <property type="component" value="Unassembled WGS sequence"/>
</dbReference>
<dbReference type="Gene3D" id="3.30.460.10">
    <property type="entry name" value="Beta Polymerase, domain 2"/>
    <property type="match status" value="1"/>
</dbReference>
<keyword evidence="3" id="KW-1185">Reference proteome</keyword>
<keyword evidence="2" id="KW-0808">Transferase</keyword>
<dbReference type="CDD" id="cd05403">
    <property type="entry name" value="NT_KNTase_like"/>
    <property type="match status" value="1"/>
</dbReference>
<reference evidence="2 3" key="1">
    <citation type="submission" date="2020-08" db="EMBL/GenBank/DDBJ databases">
        <title>Genomic Encyclopedia of Type Strains, Phase IV (KMG-IV): sequencing the most valuable type-strain genomes for metagenomic binning, comparative biology and taxonomic classification.</title>
        <authorList>
            <person name="Goeker M."/>
        </authorList>
    </citation>
    <scope>NUCLEOTIDE SEQUENCE [LARGE SCALE GENOMIC DNA]</scope>
    <source>
        <strain evidence="2 3">DSM 2461</strain>
    </source>
</reference>
<dbReference type="PANTHER" id="PTHR43852">
    <property type="entry name" value="NUCLEOTIDYLTRANSFERASE"/>
    <property type="match status" value="1"/>
</dbReference>
<name>A0A841R812_9SPIO</name>
<feature type="domain" description="Polymerase beta nucleotidyltransferase" evidence="1">
    <location>
        <begin position="11"/>
        <end position="100"/>
    </location>
</feature>
<sequence>MIEKIQTVAADIFRKYDKVVAVFLLGSAATSKLRPDSDIDMALLTESGKKILPSDFLSLSSSLSYEFSRTVDLGIISSKNLIYAREALLKGIPVFVRDEDKMNLLRANLLGMYIQFNEDRREIVEAYASR</sequence>
<comment type="caution">
    <text evidence="2">The sequence shown here is derived from an EMBL/GenBank/DDBJ whole genome shotgun (WGS) entry which is preliminary data.</text>
</comment>
<dbReference type="PANTHER" id="PTHR43852:SF3">
    <property type="entry name" value="NUCLEOTIDYLTRANSFERASE"/>
    <property type="match status" value="1"/>
</dbReference>